<dbReference type="EMBL" id="OU899035">
    <property type="protein sequence ID" value="CAH1724647.1"/>
    <property type="molecule type" value="Genomic_DNA"/>
</dbReference>
<reference evidence="2" key="2">
    <citation type="submission" date="2022-10" db="EMBL/GenBank/DDBJ databases">
        <authorList>
            <consortium name="ENA_rothamsted_submissions"/>
            <consortium name="culmorum"/>
            <person name="King R."/>
        </authorList>
    </citation>
    <scope>NUCLEOTIDE SEQUENCE</scope>
</reference>
<dbReference type="Proteomes" id="UP001154329">
    <property type="component" value="Chromosome 2"/>
</dbReference>
<gene>
    <name evidence="2" type="ORF">APHIGO_LOCUS5903</name>
</gene>
<name>A0A9P0NJ77_APHGO</name>
<evidence type="ECO:0000313" key="3">
    <source>
        <dbReference type="Proteomes" id="UP001154329"/>
    </source>
</evidence>
<feature type="chain" id="PRO_5040402323" evidence="1">
    <location>
        <begin position="20"/>
        <end position="158"/>
    </location>
</feature>
<reference evidence="2" key="1">
    <citation type="submission" date="2022-02" db="EMBL/GenBank/DDBJ databases">
        <authorList>
            <person name="King R."/>
        </authorList>
    </citation>
    <scope>NUCLEOTIDE SEQUENCE</scope>
</reference>
<dbReference type="AlphaFoldDB" id="A0A9P0NJ77"/>
<accession>A0A9P0NJ77</accession>
<organism evidence="2 3">
    <name type="scientific">Aphis gossypii</name>
    <name type="common">Cotton aphid</name>
    <dbReference type="NCBI Taxonomy" id="80765"/>
    <lineage>
        <taxon>Eukaryota</taxon>
        <taxon>Metazoa</taxon>
        <taxon>Ecdysozoa</taxon>
        <taxon>Arthropoda</taxon>
        <taxon>Hexapoda</taxon>
        <taxon>Insecta</taxon>
        <taxon>Pterygota</taxon>
        <taxon>Neoptera</taxon>
        <taxon>Paraneoptera</taxon>
        <taxon>Hemiptera</taxon>
        <taxon>Sternorrhyncha</taxon>
        <taxon>Aphidomorpha</taxon>
        <taxon>Aphidoidea</taxon>
        <taxon>Aphididae</taxon>
        <taxon>Aphidini</taxon>
        <taxon>Aphis</taxon>
        <taxon>Aphis</taxon>
    </lineage>
</organism>
<evidence type="ECO:0000256" key="1">
    <source>
        <dbReference type="SAM" id="SignalP"/>
    </source>
</evidence>
<keyword evidence="3" id="KW-1185">Reference proteome</keyword>
<proteinExistence type="predicted"/>
<keyword evidence="1" id="KW-0732">Signal</keyword>
<protein>
    <submittedName>
        <fullName evidence="2">Uncharacterized protein</fullName>
    </submittedName>
</protein>
<sequence>MASFKYLIFITLAVYSVFAEEGVREKKHAYIAAAPAPILGYSASAPGSFSYGYSDYTSYPYNYAVKAAAYHAPAVYPAATYPAATVYAAPAYPSYHKDDGKYWPGKYEKTYVPALPAYKAAYPSYPEDDGKYWPGKYEKTYIPAYPAYKAGYPVAYHY</sequence>
<evidence type="ECO:0000313" key="2">
    <source>
        <dbReference type="EMBL" id="CAH1724647.1"/>
    </source>
</evidence>
<feature type="signal peptide" evidence="1">
    <location>
        <begin position="1"/>
        <end position="19"/>
    </location>
</feature>